<dbReference type="PANTHER" id="PTHR43142">
    <property type="entry name" value="CARBOXYLIC ESTER HYDROLASE"/>
    <property type="match status" value="1"/>
</dbReference>
<evidence type="ECO:0000256" key="2">
    <source>
        <dbReference type="ARBA" id="ARBA00022801"/>
    </source>
</evidence>
<name>A0A6A7A108_9PLEO</name>
<dbReference type="EC" id="3.1.1.-" evidence="3"/>
<evidence type="ECO:0000259" key="4">
    <source>
        <dbReference type="Pfam" id="PF00135"/>
    </source>
</evidence>
<protein>
    <recommendedName>
        <fullName evidence="3">Carboxylic ester hydrolase</fullName>
        <ecNumber evidence="3">3.1.1.-</ecNumber>
    </recommendedName>
</protein>
<dbReference type="OrthoDB" id="6846267at2759"/>
<comment type="similarity">
    <text evidence="1 3">Belongs to the type-B carboxylesterase/lipase family.</text>
</comment>
<evidence type="ECO:0000313" key="6">
    <source>
        <dbReference type="Proteomes" id="UP000799424"/>
    </source>
</evidence>
<proteinExistence type="inferred from homology"/>
<dbReference type="InterPro" id="IPR002018">
    <property type="entry name" value="CarbesteraseB"/>
</dbReference>
<organism evidence="5 6">
    <name type="scientific">Ophiobolus disseminans</name>
    <dbReference type="NCBI Taxonomy" id="1469910"/>
    <lineage>
        <taxon>Eukaryota</taxon>
        <taxon>Fungi</taxon>
        <taxon>Dikarya</taxon>
        <taxon>Ascomycota</taxon>
        <taxon>Pezizomycotina</taxon>
        <taxon>Dothideomycetes</taxon>
        <taxon>Pleosporomycetidae</taxon>
        <taxon>Pleosporales</taxon>
        <taxon>Pleosporineae</taxon>
        <taxon>Phaeosphaeriaceae</taxon>
        <taxon>Ophiobolus</taxon>
    </lineage>
</organism>
<dbReference type="Proteomes" id="UP000799424">
    <property type="component" value="Unassembled WGS sequence"/>
</dbReference>
<dbReference type="GO" id="GO:0016787">
    <property type="term" value="F:hydrolase activity"/>
    <property type="evidence" value="ECO:0007669"/>
    <property type="project" value="UniProtKB-KW"/>
</dbReference>
<dbReference type="InterPro" id="IPR029058">
    <property type="entry name" value="AB_hydrolase_fold"/>
</dbReference>
<dbReference type="EMBL" id="MU006226">
    <property type="protein sequence ID" value="KAF2826387.1"/>
    <property type="molecule type" value="Genomic_DNA"/>
</dbReference>
<gene>
    <name evidence="5" type="ORF">CC86DRAFT_293080</name>
</gene>
<accession>A0A6A7A108</accession>
<dbReference type="Pfam" id="PF00135">
    <property type="entry name" value="COesterase"/>
    <property type="match status" value="1"/>
</dbReference>
<keyword evidence="6" id="KW-1185">Reference proteome</keyword>
<feature type="domain" description="Carboxylesterase type B" evidence="4">
    <location>
        <begin position="16"/>
        <end position="501"/>
    </location>
</feature>
<dbReference type="PROSITE" id="PS00122">
    <property type="entry name" value="CARBOXYLESTERASE_B_1"/>
    <property type="match status" value="1"/>
</dbReference>
<dbReference type="Gene3D" id="3.40.50.1820">
    <property type="entry name" value="alpha/beta hydrolase"/>
    <property type="match status" value="1"/>
</dbReference>
<dbReference type="InterPro" id="IPR019826">
    <property type="entry name" value="Carboxylesterase_B_AS"/>
</dbReference>
<evidence type="ECO:0000256" key="1">
    <source>
        <dbReference type="ARBA" id="ARBA00005964"/>
    </source>
</evidence>
<sequence length="545" mass="61120">MAASTSPHPSTYAFVHPTLGSLTGLVSPETPDVVRFRAIPYATFPGRFQHSVLREDLEGLSRDFTKQGYACPHTFSLDDIHSGGPHSGQEPVDTSEFESLILDVNVPRSHLEALSKESVGKLPVMTYIHGGGFMLGKIDAQHNTAYMAQHSMSISKPVISAAIQYRLGALGFMAIPDGGKNFGLKDQRNALLWIQKFIDGFGGDEGRVSLFGESAGGFSICCHMLSHPPPSGPLFNRVMIMSGILGPVTAPSSEEDATEVFKKICTNLSIQECGENALTKLHALDVQSLVTASDIYTSQGNLWRPVSDPSFFRSDITWDKVPELLGECEWVDEIIIGNTGFEGQANLGVANSLTPQSFLEHLKRELSDEAANKVMKTYGMALDMDQNTFLTPAMRWFGDLVFDAPIHVFAKHITAHTSKRIYRYVFDIRNPFPNAPFYQQAHHWADVYFLFRAMQFRFPHQWLKDVSDRHAELWINFACGEKPWSEYKHGVVMVADEREGWVEKTMEEYETMSRVKWDRLDSLWQAWSEKKGAKWVPFDMAALKP</sequence>
<dbReference type="PANTHER" id="PTHR43142:SF5">
    <property type="entry name" value="CARBOXYLIC ESTER HYDROLASE"/>
    <property type="match status" value="1"/>
</dbReference>
<dbReference type="AlphaFoldDB" id="A0A6A7A108"/>
<dbReference type="SUPFAM" id="SSF53474">
    <property type="entry name" value="alpha/beta-Hydrolases"/>
    <property type="match status" value="1"/>
</dbReference>
<keyword evidence="2 3" id="KW-0378">Hydrolase</keyword>
<evidence type="ECO:0000313" key="5">
    <source>
        <dbReference type="EMBL" id="KAF2826387.1"/>
    </source>
</evidence>
<evidence type="ECO:0000256" key="3">
    <source>
        <dbReference type="RuleBase" id="RU361235"/>
    </source>
</evidence>
<reference evidence="5" key="1">
    <citation type="journal article" date="2020" name="Stud. Mycol.">
        <title>101 Dothideomycetes genomes: a test case for predicting lifestyles and emergence of pathogens.</title>
        <authorList>
            <person name="Haridas S."/>
            <person name="Albert R."/>
            <person name="Binder M."/>
            <person name="Bloem J."/>
            <person name="Labutti K."/>
            <person name="Salamov A."/>
            <person name="Andreopoulos B."/>
            <person name="Baker S."/>
            <person name="Barry K."/>
            <person name="Bills G."/>
            <person name="Bluhm B."/>
            <person name="Cannon C."/>
            <person name="Castanera R."/>
            <person name="Culley D."/>
            <person name="Daum C."/>
            <person name="Ezra D."/>
            <person name="Gonzalez J."/>
            <person name="Henrissat B."/>
            <person name="Kuo A."/>
            <person name="Liang C."/>
            <person name="Lipzen A."/>
            <person name="Lutzoni F."/>
            <person name="Magnuson J."/>
            <person name="Mondo S."/>
            <person name="Nolan M."/>
            <person name="Ohm R."/>
            <person name="Pangilinan J."/>
            <person name="Park H.-J."/>
            <person name="Ramirez L."/>
            <person name="Alfaro M."/>
            <person name="Sun H."/>
            <person name="Tritt A."/>
            <person name="Yoshinaga Y."/>
            <person name="Zwiers L.-H."/>
            <person name="Turgeon B."/>
            <person name="Goodwin S."/>
            <person name="Spatafora J."/>
            <person name="Crous P."/>
            <person name="Grigoriev I."/>
        </authorList>
    </citation>
    <scope>NUCLEOTIDE SEQUENCE</scope>
    <source>
        <strain evidence="5">CBS 113818</strain>
    </source>
</reference>